<sequence length="248" mass="28122">MRSLYGDLGSFLYQFKGLDLLSCFALADQGISIYMHGASGHTMGRLYTEDVLQQLNIPTAKNWQEVQHQIDQRHFSFMPLEFMCPELKRIIDFRNYLGLRSPVHTLSRLLNPLAAPYSMQSIFHPSYGDSHQQAAIALGQQNAAVFKGEGGEIERRPEASCTVKTVTDGIAAEEFWPKMVEGRQHPPEKLEIKDLIAVWRGQKEDQYANNAITGTLAVALRLLNKADTQQQALALAQQYWQDRNQDRL</sequence>
<evidence type="ECO:0000259" key="3">
    <source>
        <dbReference type="Pfam" id="PF00591"/>
    </source>
</evidence>
<accession>A0A0F9E8J3</accession>
<dbReference type="PANTHER" id="PTHR43285:SF2">
    <property type="entry name" value="ANTHRANILATE PHOSPHORIBOSYLTRANSFERASE"/>
    <property type="match status" value="1"/>
</dbReference>
<dbReference type="GO" id="GO:0000162">
    <property type="term" value="P:L-tryptophan biosynthetic process"/>
    <property type="evidence" value="ECO:0007669"/>
    <property type="project" value="InterPro"/>
</dbReference>
<dbReference type="NCBIfam" id="NF006564">
    <property type="entry name" value="PRK09071.1"/>
    <property type="match status" value="1"/>
</dbReference>
<dbReference type="AlphaFoldDB" id="A0A0F9E8J3"/>
<dbReference type="InterPro" id="IPR035902">
    <property type="entry name" value="Nuc_phospho_transferase"/>
</dbReference>
<proteinExistence type="predicted"/>
<reference evidence="4" key="1">
    <citation type="journal article" date="2015" name="Nature">
        <title>Complex archaea that bridge the gap between prokaryotes and eukaryotes.</title>
        <authorList>
            <person name="Spang A."/>
            <person name="Saw J.H."/>
            <person name="Jorgensen S.L."/>
            <person name="Zaremba-Niedzwiedzka K."/>
            <person name="Martijn J."/>
            <person name="Lind A.E."/>
            <person name="van Eijk R."/>
            <person name="Schleper C."/>
            <person name="Guy L."/>
            <person name="Ettema T.J."/>
        </authorList>
    </citation>
    <scope>NUCLEOTIDE SEQUENCE</scope>
</reference>
<organism evidence="4">
    <name type="scientific">marine sediment metagenome</name>
    <dbReference type="NCBI Taxonomy" id="412755"/>
    <lineage>
        <taxon>unclassified sequences</taxon>
        <taxon>metagenomes</taxon>
        <taxon>ecological metagenomes</taxon>
    </lineage>
</organism>
<dbReference type="EMBL" id="LAZR01038119">
    <property type="protein sequence ID" value="KKL20388.1"/>
    <property type="molecule type" value="Genomic_DNA"/>
</dbReference>
<evidence type="ECO:0000256" key="1">
    <source>
        <dbReference type="ARBA" id="ARBA00022676"/>
    </source>
</evidence>
<dbReference type="Pfam" id="PF00591">
    <property type="entry name" value="Glycos_transf_3"/>
    <property type="match status" value="1"/>
</dbReference>
<gene>
    <name evidence="4" type="ORF">LCGC14_2455960</name>
</gene>
<keyword evidence="2" id="KW-0808">Transferase</keyword>
<protein>
    <recommendedName>
        <fullName evidence="3">Glycosyl transferase family 3 domain-containing protein</fullName>
    </recommendedName>
</protein>
<dbReference type="InterPro" id="IPR000312">
    <property type="entry name" value="Glycosyl_Trfase_fam3"/>
</dbReference>
<keyword evidence="1" id="KW-0328">Glycosyltransferase</keyword>
<dbReference type="SUPFAM" id="SSF52418">
    <property type="entry name" value="Nucleoside phosphorylase/phosphoribosyltransferase catalytic domain"/>
    <property type="match status" value="1"/>
</dbReference>
<dbReference type="InterPro" id="IPR005940">
    <property type="entry name" value="Anthranilate_Pribosyl_Tfrase"/>
</dbReference>
<comment type="caution">
    <text evidence="4">The sequence shown here is derived from an EMBL/GenBank/DDBJ whole genome shotgun (WGS) entry which is preliminary data.</text>
</comment>
<dbReference type="GO" id="GO:0004048">
    <property type="term" value="F:anthranilate phosphoribosyltransferase activity"/>
    <property type="evidence" value="ECO:0007669"/>
    <property type="project" value="InterPro"/>
</dbReference>
<evidence type="ECO:0000313" key="4">
    <source>
        <dbReference type="EMBL" id="KKL20388.1"/>
    </source>
</evidence>
<dbReference type="Gene3D" id="3.40.1030.10">
    <property type="entry name" value="Nucleoside phosphorylase/phosphoribosyltransferase catalytic domain"/>
    <property type="match status" value="1"/>
</dbReference>
<evidence type="ECO:0000256" key="2">
    <source>
        <dbReference type="ARBA" id="ARBA00022679"/>
    </source>
</evidence>
<dbReference type="GO" id="GO:0005829">
    <property type="term" value="C:cytosol"/>
    <property type="evidence" value="ECO:0007669"/>
    <property type="project" value="TreeGrafter"/>
</dbReference>
<dbReference type="PANTHER" id="PTHR43285">
    <property type="entry name" value="ANTHRANILATE PHOSPHORIBOSYLTRANSFERASE"/>
    <property type="match status" value="1"/>
</dbReference>
<name>A0A0F9E8J3_9ZZZZ</name>
<feature type="domain" description="Glycosyl transferase family 3" evidence="3">
    <location>
        <begin position="22"/>
        <end position="239"/>
    </location>
</feature>